<comment type="subcellular location">
    <subcellularLocation>
        <location evidence="1">Nucleus</location>
    </subcellularLocation>
</comment>
<name>A0AAI9ST20_9ASCO</name>
<dbReference type="SUPFAM" id="SSF48371">
    <property type="entry name" value="ARM repeat"/>
    <property type="match status" value="1"/>
</dbReference>
<dbReference type="Proteomes" id="UP001202479">
    <property type="component" value="Unassembled WGS sequence"/>
</dbReference>
<evidence type="ECO:0000256" key="1">
    <source>
        <dbReference type="ARBA" id="ARBA00004123"/>
    </source>
</evidence>
<dbReference type="InterPro" id="IPR011989">
    <property type="entry name" value="ARM-like"/>
</dbReference>
<sequence>MSSQSCIDDVIRDIEILYTSKDTSQIESIQQKLQTYQKSSQGYQLGLELLHNDNSTVKYFGALTITVYFNTFPSESDYLHPFQQLSTIVNQLTIENFHANAFIIKKLLSCLSLIYAQNYTSFDPVLLFIGTMKNKSSTTLEDLLENLDTPIKLELLITFFQIFIEDILKYSNKVSELHQIVHKSVFIHVRTLFQYLLTRYSNLPIDILLLSIDCLNAWIVYISSAESQSEVRYTDDLSIFITFTLKPLGGGGGSGGGGDGDKSDGFLDKIEIYNKSFSALSEFVDNIPRVLNPFKAEILSIFFGNDEFGLTFLNTVFSNKDILEENQAEIDNYINLIVNYLTLYLVQIVRNLLDDDTYRIIETMITLTNAPGMAIAEENISSQLTSFWDDFANTLIDDEDALAEILTNPTAKEAYGQRKNVILMEVAIVYFKKIQRPSNKPTTQEFIRFRTLAADLFILFYTILGLPLFTTLCDIVGPNLMETEAAIYLVYKITSDLQFYDDDEEEEGVDENSKTSALIKDIKTIFDRNVLSLVNSNEADQQLTTSLLNLMSNLTFFYKSPTGKQYLASSFDFLFKLVTNQPKGNLSLVASRTISRICKNTGEEFLPQLEAILIAMLRNPAIDNFIRERITFSYISVVKSSKNPVELATKIRAILFEIEQHTLHLNVPEGLEDYTVSLIACISEIGKACVYPEPIENHLTSFQIREITNYWNEDPLGIKLTILTNLKHFSLDSPFLSQKTIVTEICCNILKSGFNEPLPGPFTFDLESILQYIIAKVQISTPASIEFLHSLLISTVLTHAKDLSQSQIELVLSSVFVNVVEIILSDIDLIKTSLEVSTIILDLNPRLLLHTNIFPNCILPFALKSFEKHEVSITRALVSFWDVLLKLKKGSQQDQLFVRQLMVEEDKQNPLSSSSSSSFSLSVSSSAGASSSSSSSSMGLRLCESLLKAFVLSPRSSLDHYYSLFRTLIAKYPMEFKKWLIHTASNLQVGKVRFTESEIQQFVNKLMVTRGQRMANTILKEYWLKINKLVEF</sequence>
<accession>A0AAI9ST20</accession>
<reference evidence="5" key="1">
    <citation type="journal article" date="2022" name="DNA Res.">
        <title>Genome analysis of five recently described species of the CUG-Ser clade uncovers Candida theae as a new hybrid lineage with pathogenic potential in the Candida parapsilosis species complex.</title>
        <authorList>
            <person name="Mixao V."/>
            <person name="Del Olmo V."/>
            <person name="Hegedusova E."/>
            <person name="Saus E."/>
            <person name="Pryszcz L."/>
            <person name="Cillingova A."/>
            <person name="Nosek J."/>
            <person name="Gabaldon T."/>
        </authorList>
    </citation>
    <scope>NUCLEOTIDE SEQUENCE</scope>
    <source>
        <strain evidence="5">CBS 10844</strain>
    </source>
</reference>
<gene>
    <name evidence="5" type="ORF">KGF56_004787</name>
</gene>
<keyword evidence="3" id="KW-0813">Transport</keyword>
<dbReference type="GO" id="GO:0005634">
    <property type="term" value="C:nucleus"/>
    <property type="evidence" value="ECO:0007669"/>
    <property type="project" value="UniProtKB-SubCell"/>
</dbReference>
<dbReference type="AlphaFoldDB" id="A0AAI9ST20"/>
<dbReference type="GO" id="GO:0005737">
    <property type="term" value="C:cytoplasm"/>
    <property type="evidence" value="ECO:0007669"/>
    <property type="project" value="TreeGrafter"/>
</dbReference>
<evidence type="ECO:0000256" key="4">
    <source>
        <dbReference type="ARBA" id="ARBA00023242"/>
    </source>
</evidence>
<comment type="caution">
    <text evidence="5">The sequence shown here is derived from an EMBL/GenBank/DDBJ whole genome shotgun (WGS) entry which is preliminary data.</text>
</comment>
<organism evidence="5 6">
    <name type="scientific">Candida oxycetoniae</name>
    <dbReference type="NCBI Taxonomy" id="497107"/>
    <lineage>
        <taxon>Eukaryota</taxon>
        <taxon>Fungi</taxon>
        <taxon>Dikarya</taxon>
        <taxon>Ascomycota</taxon>
        <taxon>Saccharomycotina</taxon>
        <taxon>Pichiomycetes</taxon>
        <taxon>Debaryomycetaceae</taxon>
        <taxon>Candida/Lodderomyces clade</taxon>
        <taxon>Candida</taxon>
    </lineage>
</organism>
<protein>
    <submittedName>
        <fullName evidence="5">PDR6</fullName>
    </submittedName>
</protein>
<dbReference type="EMBL" id="JAHUZD010000149">
    <property type="protein sequence ID" value="KAI3402379.2"/>
    <property type="molecule type" value="Genomic_DNA"/>
</dbReference>
<dbReference type="PANTHER" id="PTHR12363">
    <property type="entry name" value="TRANSPORTIN 3 AND IMPORTIN 13"/>
    <property type="match status" value="1"/>
</dbReference>
<proteinExistence type="inferred from homology"/>
<dbReference type="InterPro" id="IPR016024">
    <property type="entry name" value="ARM-type_fold"/>
</dbReference>
<dbReference type="PANTHER" id="PTHR12363:SF33">
    <property type="entry name" value="IMPORTIN-13"/>
    <property type="match status" value="1"/>
</dbReference>
<evidence type="ECO:0000256" key="2">
    <source>
        <dbReference type="ARBA" id="ARBA00007991"/>
    </source>
</evidence>
<evidence type="ECO:0000313" key="6">
    <source>
        <dbReference type="Proteomes" id="UP001202479"/>
    </source>
</evidence>
<comment type="similarity">
    <text evidence="2">Belongs to the importin beta family.</text>
</comment>
<dbReference type="InterPro" id="IPR051345">
    <property type="entry name" value="Importin_beta-like_NTR"/>
</dbReference>
<evidence type="ECO:0000256" key="3">
    <source>
        <dbReference type="ARBA" id="ARBA00022448"/>
    </source>
</evidence>
<keyword evidence="4" id="KW-0539">Nucleus</keyword>
<evidence type="ECO:0000313" key="5">
    <source>
        <dbReference type="EMBL" id="KAI3402379.2"/>
    </source>
</evidence>
<dbReference type="GO" id="GO:0006606">
    <property type="term" value="P:protein import into nucleus"/>
    <property type="evidence" value="ECO:0007669"/>
    <property type="project" value="TreeGrafter"/>
</dbReference>
<keyword evidence="6" id="KW-1185">Reference proteome</keyword>
<dbReference type="Gene3D" id="1.25.10.10">
    <property type="entry name" value="Leucine-rich Repeat Variant"/>
    <property type="match status" value="1"/>
</dbReference>
<dbReference type="GeneID" id="73382400"/>
<dbReference type="RefSeq" id="XP_049178128.1">
    <property type="nucleotide sequence ID" value="XM_049326262.1"/>
</dbReference>